<evidence type="ECO:0000256" key="3">
    <source>
        <dbReference type="ARBA" id="ARBA00023082"/>
    </source>
</evidence>
<feature type="domain" description="RNA polymerase sigma-70 region 2" evidence="5">
    <location>
        <begin position="11"/>
        <end position="74"/>
    </location>
</feature>
<gene>
    <name evidence="7" type="ORF">QQ020_23690</name>
</gene>
<accession>A0ABT8LEB5</accession>
<proteinExistence type="inferred from homology"/>
<dbReference type="Pfam" id="PF04542">
    <property type="entry name" value="Sigma70_r2"/>
    <property type="match status" value="1"/>
</dbReference>
<dbReference type="Gene3D" id="1.10.10.10">
    <property type="entry name" value="Winged helix-like DNA-binding domain superfamily/Winged helix DNA-binding domain"/>
    <property type="match status" value="1"/>
</dbReference>
<dbReference type="Pfam" id="PF08281">
    <property type="entry name" value="Sigma70_r4_2"/>
    <property type="match status" value="1"/>
</dbReference>
<evidence type="ECO:0000256" key="1">
    <source>
        <dbReference type="ARBA" id="ARBA00010641"/>
    </source>
</evidence>
<dbReference type="SUPFAM" id="SSF88946">
    <property type="entry name" value="Sigma2 domain of RNA polymerase sigma factors"/>
    <property type="match status" value="1"/>
</dbReference>
<evidence type="ECO:0000313" key="8">
    <source>
        <dbReference type="Proteomes" id="UP001172083"/>
    </source>
</evidence>
<dbReference type="CDD" id="cd06171">
    <property type="entry name" value="Sigma70_r4"/>
    <property type="match status" value="1"/>
</dbReference>
<reference evidence="7" key="1">
    <citation type="submission" date="2023-06" db="EMBL/GenBank/DDBJ databases">
        <title>Genomic of Agaribacillus aureum.</title>
        <authorList>
            <person name="Wang G."/>
        </authorList>
    </citation>
    <scope>NUCLEOTIDE SEQUENCE</scope>
    <source>
        <strain evidence="7">BMA12</strain>
    </source>
</reference>
<name>A0ABT8LEB5_9BACT</name>
<dbReference type="PANTHER" id="PTHR43133">
    <property type="entry name" value="RNA POLYMERASE ECF-TYPE SIGMA FACTO"/>
    <property type="match status" value="1"/>
</dbReference>
<feature type="domain" description="RNA polymerase sigma factor 70 region 4 type 2" evidence="6">
    <location>
        <begin position="104"/>
        <end position="150"/>
    </location>
</feature>
<keyword evidence="2" id="KW-0805">Transcription regulation</keyword>
<dbReference type="InterPro" id="IPR013324">
    <property type="entry name" value="RNA_pol_sigma_r3/r4-like"/>
</dbReference>
<dbReference type="RefSeq" id="WP_346760444.1">
    <property type="nucleotide sequence ID" value="NZ_JAUJEB010000006.1"/>
</dbReference>
<comment type="similarity">
    <text evidence="1">Belongs to the sigma-70 factor family. ECF subfamily.</text>
</comment>
<dbReference type="InterPro" id="IPR036388">
    <property type="entry name" value="WH-like_DNA-bd_sf"/>
</dbReference>
<dbReference type="Proteomes" id="UP001172083">
    <property type="component" value="Unassembled WGS sequence"/>
</dbReference>
<dbReference type="InterPro" id="IPR013325">
    <property type="entry name" value="RNA_pol_sigma_r2"/>
</dbReference>
<dbReference type="InterPro" id="IPR039425">
    <property type="entry name" value="RNA_pol_sigma-70-like"/>
</dbReference>
<sequence>MKEKFQEQIFQHQALIHKICRMYRDTKEEREDLFQEIIFQLWKAYPQFQGRSKISTWMYRIGLNTAIATFRKKQIEHSALQDQLEISDMTRDTEDDRRDRLFWAIKQMNDADRAIITLYLDNLNYREISEIMGVSENYIGVRLNRIKQKIRKRLNIK</sequence>
<dbReference type="InterPro" id="IPR014284">
    <property type="entry name" value="RNA_pol_sigma-70_dom"/>
</dbReference>
<keyword evidence="3" id="KW-0731">Sigma factor</keyword>
<evidence type="ECO:0000259" key="5">
    <source>
        <dbReference type="Pfam" id="PF04542"/>
    </source>
</evidence>
<dbReference type="SUPFAM" id="SSF88659">
    <property type="entry name" value="Sigma3 and sigma4 domains of RNA polymerase sigma factors"/>
    <property type="match status" value="1"/>
</dbReference>
<comment type="caution">
    <text evidence="7">The sequence shown here is derived from an EMBL/GenBank/DDBJ whole genome shotgun (WGS) entry which is preliminary data.</text>
</comment>
<dbReference type="InterPro" id="IPR013249">
    <property type="entry name" value="RNA_pol_sigma70_r4_t2"/>
</dbReference>
<dbReference type="EMBL" id="JAUJEB010000006">
    <property type="protein sequence ID" value="MDN5215105.1"/>
    <property type="molecule type" value="Genomic_DNA"/>
</dbReference>
<dbReference type="InterPro" id="IPR007627">
    <property type="entry name" value="RNA_pol_sigma70_r2"/>
</dbReference>
<protein>
    <submittedName>
        <fullName evidence="7">Sigma-70 family RNA polymerase sigma factor</fullName>
    </submittedName>
</protein>
<keyword evidence="8" id="KW-1185">Reference proteome</keyword>
<evidence type="ECO:0000313" key="7">
    <source>
        <dbReference type="EMBL" id="MDN5215105.1"/>
    </source>
</evidence>
<evidence type="ECO:0000256" key="4">
    <source>
        <dbReference type="ARBA" id="ARBA00023163"/>
    </source>
</evidence>
<dbReference type="NCBIfam" id="TIGR02937">
    <property type="entry name" value="sigma70-ECF"/>
    <property type="match status" value="1"/>
</dbReference>
<dbReference type="PANTHER" id="PTHR43133:SF45">
    <property type="entry name" value="RNA POLYMERASE ECF-TYPE SIGMA FACTOR"/>
    <property type="match status" value="1"/>
</dbReference>
<keyword evidence="4" id="KW-0804">Transcription</keyword>
<evidence type="ECO:0000256" key="2">
    <source>
        <dbReference type="ARBA" id="ARBA00023015"/>
    </source>
</evidence>
<dbReference type="Gene3D" id="1.10.1740.10">
    <property type="match status" value="1"/>
</dbReference>
<organism evidence="7 8">
    <name type="scientific">Agaribacillus aureus</name>
    <dbReference type="NCBI Taxonomy" id="3051825"/>
    <lineage>
        <taxon>Bacteria</taxon>
        <taxon>Pseudomonadati</taxon>
        <taxon>Bacteroidota</taxon>
        <taxon>Cytophagia</taxon>
        <taxon>Cytophagales</taxon>
        <taxon>Splendidivirgaceae</taxon>
        <taxon>Agaribacillus</taxon>
    </lineage>
</organism>
<evidence type="ECO:0000259" key="6">
    <source>
        <dbReference type="Pfam" id="PF08281"/>
    </source>
</evidence>